<dbReference type="Gene3D" id="3.40.395.10">
    <property type="entry name" value="Adenoviral Proteinase, Chain A"/>
    <property type="match status" value="1"/>
</dbReference>
<dbReference type="Pfam" id="PF02902">
    <property type="entry name" value="Peptidase_C48"/>
    <property type="match status" value="1"/>
</dbReference>
<dbReference type="InterPro" id="IPR038765">
    <property type="entry name" value="Papain-like_cys_pep_sf"/>
</dbReference>
<evidence type="ECO:0000256" key="3">
    <source>
        <dbReference type="ARBA" id="ARBA00022801"/>
    </source>
</evidence>
<reference evidence="6 7" key="1">
    <citation type="journal article" date="2010" name="Nature">
        <title>Genome sequencing and analysis of the model grass Brachypodium distachyon.</title>
        <authorList>
            <consortium name="International Brachypodium Initiative"/>
        </authorList>
    </citation>
    <scope>NUCLEOTIDE SEQUENCE [LARGE SCALE GENOMIC DNA]</scope>
    <source>
        <strain evidence="6 7">Bd21</strain>
    </source>
</reference>
<keyword evidence="8" id="KW-1185">Reference proteome</keyword>
<feature type="region of interest" description="Disordered" evidence="4">
    <location>
        <begin position="121"/>
        <end position="149"/>
    </location>
</feature>
<reference evidence="7" key="3">
    <citation type="submission" date="2018-08" db="UniProtKB">
        <authorList>
            <consortium name="EnsemblPlants"/>
        </authorList>
    </citation>
    <scope>IDENTIFICATION</scope>
    <source>
        <strain evidence="7">cv. Bd21</strain>
    </source>
</reference>
<dbReference type="OrthoDB" id="689169at2759"/>
<evidence type="ECO:0000313" key="7">
    <source>
        <dbReference type="EnsemblPlants" id="PNT63228"/>
    </source>
</evidence>
<evidence type="ECO:0000256" key="4">
    <source>
        <dbReference type="SAM" id="MobiDB-lite"/>
    </source>
</evidence>
<dbReference type="AlphaFoldDB" id="A0A2K2CMH3"/>
<dbReference type="InterPro" id="IPR003653">
    <property type="entry name" value="Peptidase_C48_C"/>
</dbReference>
<dbReference type="GO" id="GO:0006508">
    <property type="term" value="P:proteolysis"/>
    <property type="evidence" value="ECO:0007669"/>
    <property type="project" value="UniProtKB-KW"/>
</dbReference>
<dbReference type="STRING" id="15368.A0A2K2CMH3"/>
<keyword evidence="3" id="KW-0378">Hydrolase</keyword>
<feature type="compositionally biased region" description="Polar residues" evidence="4">
    <location>
        <begin position="127"/>
        <end position="137"/>
    </location>
</feature>
<gene>
    <name evidence="6" type="ORF">BRADI_4g13212v3</name>
</gene>
<evidence type="ECO:0000313" key="8">
    <source>
        <dbReference type="Proteomes" id="UP000008810"/>
    </source>
</evidence>
<dbReference type="GO" id="GO:0008234">
    <property type="term" value="F:cysteine-type peptidase activity"/>
    <property type="evidence" value="ECO:0007669"/>
    <property type="project" value="InterPro"/>
</dbReference>
<dbReference type="SUPFAM" id="SSF54001">
    <property type="entry name" value="Cysteine proteinases"/>
    <property type="match status" value="1"/>
</dbReference>
<evidence type="ECO:0000259" key="5">
    <source>
        <dbReference type="PROSITE" id="PS50600"/>
    </source>
</evidence>
<dbReference type="PANTHER" id="PTHR36479">
    <property type="entry name" value="ULP_PROTEASE DOMAIN-CONTAINING PROTEIN"/>
    <property type="match status" value="1"/>
</dbReference>
<name>A0A2K2CMH3_BRADI</name>
<dbReference type="InParanoid" id="A0A2K2CMH3"/>
<dbReference type="EnsemblPlants" id="PNT63228">
    <property type="protein sequence ID" value="PNT63228"/>
    <property type="gene ID" value="BRADI_4g13212v3"/>
</dbReference>
<feature type="domain" description="Ubiquitin-like protease family profile" evidence="5">
    <location>
        <begin position="245"/>
        <end position="419"/>
    </location>
</feature>
<dbReference type="Proteomes" id="UP000008810">
    <property type="component" value="Chromosome 4"/>
</dbReference>
<accession>A0A2K2CMH3</accession>
<organism evidence="6">
    <name type="scientific">Brachypodium distachyon</name>
    <name type="common">Purple false brome</name>
    <name type="synonym">Trachynia distachya</name>
    <dbReference type="NCBI Taxonomy" id="15368"/>
    <lineage>
        <taxon>Eukaryota</taxon>
        <taxon>Viridiplantae</taxon>
        <taxon>Streptophyta</taxon>
        <taxon>Embryophyta</taxon>
        <taxon>Tracheophyta</taxon>
        <taxon>Spermatophyta</taxon>
        <taxon>Magnoliopsida</taxon>
        <taxon>Liliopsida</taxon>
        <taxon>Poales</taxon>
        <taxon>Poaceae</taxon>
        <taxon>BOP clade</taxon>
        <taxon>Pooideae</taxon>
        <taxon>Stipodae</taxon>
        <taxon>Brachypodieae</taxon>
        <taxon>Brachypodium</taxon>
    </lineage>
</organism>
<dbReference type="PROSITE" id="PS50600">
    <property type="entry name" value="ULP_PROTEASE"/>
    <property type="match status" value="1"/>
</dbReference>
<dbReference type="PANTHER" id="PTHR36479:SF10">
    <property type="entry name" value="UBIQUITIN-LIKE PROTEASE FAMILY PROFILE DOMAIN-CONTAINING PROTEIN"/>
    <property type="match status" value="1"/>
</dbReference>
<proteinExistence type="inferred from homology"/>
<sequence>QTKGNEKLFEDVIAMAKSNVASIPTLARNKSAVMPPAAAQPENSANPMIRHSNSGTNVRPSMFDPPSCDLGLDWDMPPFCSQPPDVVHTSATYQGDGGLEEWDEVFTNQALASLESAEREAAARKAQTGSSSISPINLATPPAQKPVNKQTIDLCTPPAARPMKLADVTGSGSNSATPMQAGLDKRVCKPTACKPSPFIDWRVKKFEPSQEAKDVYTAFIVYARMPRKINPSQDRSPTIINYENFYITCRDLANAMKPRGWLSSTVMEIGIEYLKQQMGPKSKKVIMPLRILTWLLAMDLRVPELVAKFKKASAHLDRKDLNLEPTKPPAEAVMHYWLFVMNIKAGRFEVFDSARKLEKGSPLENAAKKMRASLWLLWEDHYEESNIKIENFGLVDIEPPKQNNNHDCGVYTLMNAERWWGTTLQMYGSDDIPNIRKIMSYNWIKSSKNEEEWRDILHIGKHRSFI</sequence>
<evidence type="ECO:0000313" key="6">
    <source>
        <dbReference type="EMBL" id="PNT63228.1"/>
    </source>
</evidence>
<reference evidence="6" key="2">
    <citation type="submission" date="2017-06" db="EMBL/GenBank/DDBJ databases">
        <title>WGS assembly of Brachypodium distachyon.</title>
        <authorList>
            <consortium name="The International Brachypodium Initiative"/>
            <person name="Lucas S."/>
            <person name="Harmon-Smith M."/>
            <person name="Lail K."/>
            <person name="Tice H."/>
            <person name="Grimwood J."/>
            <person name="Bruce D."/>
            <person name="Barry K."/>
            <person name="Shu S."/>
            <person name="Lindquist E."/>
            <person name="Wang M."/>
            <person name="Pitluck S."/>
            <person name="Vogel J.P."/>
            <person name="Garvin D.F."/>
            <person name="Mockler T.C."/>
            <person name="Schmutz J."/>
            <person name="Rokhsar D."/>
            <person name="Bevan M.W."/>
        </authorList>
    </citation>
    <scope>NUCLEOTIDE SEQUENCE</scope>
    <source>
        <strain evidence="6">Bd21</strain>
    </source>
</reference>
<evidence type="ECO:0000256" key="2">
    <source>
        <dbReference type="ARBA" id="ARBA00022670"/>
    </source>
</evidence>
<comment type="similarity">
    <text evidence="1">Belongs to the peptidase C48 family.</text>
</comment>
<dbReference type="Gramene" id="PNT63228">
    <property type="protein sequence ID" value="PNT63228"/>
    <property type="gene ID" value="BRADI_4g13212v3"/>
</dbReference>
<evidence type="ECO:0000256" key="1">
    <source>
        <dbReference type="ARBA" id="ARBA00005234"/>
    </source>
</evidence>
<keyword evidence="2" id="KW-0645">Protease</keyword>
<feature type="non-terminal residue" evidence="6">
    <location>
        <position position="1"/>
    </location>
</feature>
<protein>
    <recommendedName>
        <fullName evidence="5">Ubiquitin-like protease family profile domain-containing protein</fullName>
    </recommendedName>
</protein>
<dbReference type="EMBL" id="CM000883">
    <property type="protein sequence ID" value="PNT63228.1"/>
    <property type="molecule type" value="Genomic_DNA"/>
</dbReference>